<keyword evidence="2" id="KW-1185">Reference proteome</keyword>
<dbReference type="NCBIfam" id="TIGR02681">
    <property type="entry name" value="phage_pRha"/>
    <property type="match status" value="1"/>
</dbReference>
<name>A0A2K4ZGQ6_9FIRM</name>
<accession>A0A2K4ZGQ6</accession>
<reference evidence="1 2" key="1">
    <citation type="submission" date="2018-01" db="EMBL/GenBank/DDBJ databases">
        <authorList>
            <person name="Gaut B.S."/>
            <person name="Morton B.R."/>
            <person name="Clegg M.T."/>
            <person name="Duvall M.R."/>
        </authorList>
    </citation>
    <scope>NUCLEOTIDE SEQUENCE [LARGE SCALE GENOMIC DNA]</scope>
    <source>
        <strain evidence="1">GP69</strain>
    </source>
</reference>
<organism evidence="1 2">
    <name type="scientific">Acetatifactor muris</name>
    <dbReference type="NCBI Taxonomy" id="879566"/>
    <lineage>
        <taxon>Bacteria</taxon>
        <taxon>Bacillati</taxon>
        <taxon>Bacillota</taxon>
        <taxon>Clostridia</taxon>
        <taxon>Lachnospirales</taxon>
        <taxon>Lachnospiraceae</taxon>
        <taxon>Acetatifactor</taxon>
    </lineage>
</organism>
<dbReference type="EMBL" id="OFSM01000011">
    <property type="protein sequence ID" value="SOY29653.1"/>
    <property type="molecule type" value="Genomic_DNA"/>
</dbReference>
<gene>
    <name evidence="1" type="ORF">AMURIS_02374</name>
</gene>
<dbReference type="Pfam" id="PF09669">
    <property type="entry name" value="Phage_pRha"/>
    <property type="match status" value="1"/>
</dbReference>
<dbReference type="Proteomes" id="UP000236311">
    <property type="component" value="Unassembled WGS sequence"/>
</dbReference>
<sequence length="269" mass="30676">MEEMKNEIMKQGAVQEEPYKSGSVHYIDSREVARLVGKEHKKLLRDIRRYCEQLGEAKIGLTDFFTESTYITEQNKVAPCYLVTKKGCEFIAHKLTGQKGSEFTARYIDRFHEMKGALEGQQNLALQEFIKQQTETINTVAGMVSQVMEGFKGLSADVENLKGQRVGIPSRNPFSVQDDVVDQRMRTLNGLIDQVADLCQMERNKVLHFLYKTLQESLGVTLNPYLMVMKSERGDDTACNLHVIASVDRFYKQAAEMCQDVIARKNLFD</sequence>
<evidence type="ECO:0000313" key="1">
    <source>
        <dbReference type="EMBL" id="SOY29653.1"/>
    </source>
</evidence>
<dbReference type="RefSeq" id="WP_242982407.1">
    <property type="nucleotide sequence ID" value="NZ_JANJZD010000010.1"/>
</dbReference>
<dbReference type="InterPro" id="IPR014054">
    <property type="entry name" value="Phage_regulatory_Rha"/>
</dbReference>
<dbReference type="AlphaFoldDB" id="A0A2K4ZGQ6"/>
<protein>
    <submittedName>
        <fullName evidence="1">Phage regulatory protein Rha (Phage_pRha)</fullName>
    </submittedName>
</protein>
<proteinExistence type="predicted"/>
<evidence type="ECO:0000313" key="2">
    <source>
        <dbReference type="Proteomes" id="UP000236311"/>
    </source>
</evidence>